<evidence type="ECO:0000256" key="3">
    <source>
        <dbReference type="ARBA" id="ARBA00022989"/>
    </source>
</evidence>
<feature type="transmembrane region" description="Helical" evidence="5">
    <location>
        <begin position="253"/>
        <end position="274"/>
    </location>
</feature>
<proteinExistence type="inferred from homology"/>
<keyword evidence="7" id="KW-1185">Reference proteome</keyword>
<dbReference type="PANTHER" id="PTHR43701">
    <property type="entry name" value="MEMBRANE TRANSPORTER PROTEIN MJ0441-RELATED"/>
    <property type="match status" value="1"/>
</dbReference>
<dbReference type="GO" id="GO:0005886">
    <property type="term" value="C:plasma membrane"/>
    <property type="evidence" value="ECO:0007669"/>
    <property type="project" value="UniProtKB-SubCell"/>
</dbReference>
<dbReference type="InterPro" id="IPR051598">
    <property type="entry name" value="TSUP/Inactive_protease-like"/>
</dbReference>
<feature type="transmembrane region" description="Helical" evidence="5">
    <location>
        <begin position="221"/>
        <end position="241"/>
    </location>
</feature>
<keyword evidence="4 5" id="KW-0472">Membrane</keyword>
<comment type="subcellular location">
    <subcellularLocation>
        <location evidence="5">Cell membrane</location>
        <topology evidence="5">Multi-pass membrane protein</topology>
    </subcellularLocation>
    <subcellularLocation>
        <location evidence="1">Membrane</location>
        <topology evidence="1">Multi-pass membrane protein</topology>
    </subcellularLocation>
</comment>
<evidence type="ECO:0000313" key="7">
    <source>
        <dbReference type="Proteomes" id="UP000463961"/>
    </source>
</evidence>
<sequence>MIEAPLLLALALGLAVGAVLALTGAGGAIIAVPLLVFGLGLTVAEAAPVALLAVALAASIGALMGFRAGVLRYKAAAVMSAFGLALSPLGLWASSRMPNEPLALIFSLVLMYVAFNMYRQAQRELAGLSSDDSCGPPCLLDQTRGKLTWTLPCFRAMVLSGMGAGFLSGLLGVGGGFVIVPALKKVTNLPVRSIIATSLGVITVVSLGGVVGASISGAMQWAIALPFASGALIGMVLGRSMGEKVRGPRLQQAFALFSLIVALSMLIKATYPIFSALG</sequence>
<feature type="transmembrane region" description="Helical" evidence="5">
    <location>
        <begin position="194"/>
        <end position="215"/>
    </location>
</feature>
<evidence type="ECO:0000256" key="1">
    <source>
        <dbReference type="ARBA" id="ARBA00004141"/>
    </source>
</evidence>
<evidence type="ECO:0000256" key="4">
    <source>
        <dbReference type="ARBA" id="ARBA00023136"/>
    </source>
</evidence>
<dbReference type="Proteomes" id="UP000463961">
    <property type="component" value="Chromosome"/>
</dbReference>
<feature type="transmembrane region" description="Helical" evidence="5">
    <location>
        <begin position="75"/>
        <end position="95"/>
    </location>
</feature>
<dbReference type="AlphaFoldDB" id="A0A7R6TQ68"/>
<feature type="transmembrane region" description="Helical" evidence="5">
    <location>
        <begin position="37"/>
        <end position="63"/>
    </location>
</feature>
<evidence type="ECO:0000256" key="5">
    <source>
        <dbReference type="RuleBase" id="RU363041"/>
    </source>
</evidence>
<gene>
    <name evidence="6" type="ORF">ICHIAU1_20420</name>
</gene>
<feature type="transmembrane region" description="Helical" evidence="5">
    <location>
        <begin position="101"/>
        <end position="118"/>
    </location>
</feature>
<dbReference type="OrthoDB" id="7031597at2"/>
<protein>
    <recommendedName>
        <fullName evidence="5">Probable membrane transporter protein</fullName>
    </recommendedName>
</protein>
<dbReference type="RefSeq" id="WP_162049560.1">
    <property type="nucleotide sequence ID" value="NZ_AP022345.1"/>
</dbReference>
<reference evidence="7" key="1">
    <citation type="submission" date="2020-01" db="EMBL/GenBank/DDBJ databases">
        <title>Phosphoaccumulans saitamaens gen. nov., sp. nov., a polyphosphate accumulating bacterium isolated from surface river water.</title>
        <authorList>
            <person name="Watanabe K."/>
            <person name="Suda W."/>
        </authorList>
    </citation>
    <scope>NUCLEOTIDE SEQUENCE [LARGE SCALE GENOMIC DNA]</scope>
    <source>
        <strain evidence="7">ICHIAU1</strain>
    </source>
</reference>
<dbReference type="Pfam" id="PF01925">
    <property type="entry name" value="TauE"/>
    <property type="match status" value="1"/>
</dbReference>
<keyword evidence="3 5" id="KW-1133">Transmembrane helix</keyword>
<accession>A0A7R6TQ68</accession>
<dbReference type="PANTHER" id="PTHR43701:SF2">
    <property type="entry name" value="MEMBRANE TRANSPORTER PROTEIN YJNA-RELATED"/>
    <property type="match status" value="1"/>
</dbReference>
<evidence type="ECO:0000256" key="2">
    <source>
        <dbReference type="ARBA" id="ARBA00022692"/>
    </source>
</evidence>
<comment type="similarity">
    <text evidence="5">Belongs to the 4-toluene sulfonate uptake permease (TSUP) (TC 2.A.102) family.</text>
</comment>
<organism evidence="6 7">
    <name type="scientific">Fluviibacter phosphoraccumulans</name>
    <dbReference type="NCBI Taxonomy" id="1751046"/>
    <lineage>
        <taxon>Bacteria</taxon>
        <taxon>Pseudomonadati</taxon>
        <taxon>Pseudomonadota</taxon>
        <taxon>Betaproteobacteria</taxon>
        <taxon>Rhodocyclales</taxon>
        <taxon>Fluviibacteraceae</taxon>
        <taxon>Fluviibacter</taxon>
    </lineage>
</organism>
<evidence type="ECO:0000313" key="6">
    <source>
        <dbReference type="EMBL" id="BBU69759.1"/>
    </source>
</evidence>
<keyword evidence="2 5" id="KW-0812">Transmembrane</keyword>
<keyword evidence="5" id="KW-1003">Cell membrane</keyword>
<name>A0A7R6TQ68_9RHOO</name>
<dbReference type="EMBL" id="AP022345">
    <property type="protein sequence ID" value="BBU69759.1"/>
    <property type="molecule type" value="Genomic_DNA"/>
</dbReference>
<dbReference type="InterPro" id="IPR002781">
    <property type="entry name" value="TM_pro_TauE-like"/>
</dbReference>